<dbReference type="RefSeq" id="WP_221763819.1">
    <property type="nucleotide sequence ID" value="NZ_AP024110.1"/>
</dbReference>
<dbReference type="SMART" id="SM00028">
    <property type="entry name" value="TPR"/>
    <property type="match status" value="10"/>
</dbReference>
<keyword evidence="1" id="KW-0677">Repeat</keyword>
<feature type="repeat" description="TPR" evidence="3">
    <location>
        <begin position="165"/>
        <end position="198"/>
    </location>
</feature>
<dbReference type="Pfam" id="PF01075">
    <property type="entry name" value="Glyco_transf_9"/>
    <property type="match status" value="1"/>
</dbReference>
<dbReference type="GO" id="GO:0016757">
    <property type="term" value="F:glycosyltransferase activity"/>
    <property type="evidence" value="ECO:0007669"/>
    <property type="project" value="InterPro"/>
</dbReference>
<dbReference type="Gene3D" id="1.25.40.10">
    <property type="entry name" value="Tetratricopeptide repeat domain"/>
    <property type="match status" value="3"/>
</dbReference>
<reference evidence="4" key="1">
    <citation type="journal article" date="2021" name="Arch. Microbiol.">
        <title>Methyloradius palustris gen. nov., sp. nov., a methanol-oxidizing bacterium isolated from snow.</title>
        <authorList>
            <person name="Miyadera T."/>
            <person name="Kojima H."/>
            <person name="Fukui M."/>
        </authorList>
    </citation>
    <scope>NUCLEOTIDE SEQUENCE</scope>
    <source>
        <strain evidence="4">Zm11</strain>
    </source>
</reference>
<feature type="repeat" description="TPR" evidence="3">
    <location>
        <begin position="738"/>
        <end position="771"/>
    </location>
</feature>
<keyword evidence="2 3" id="KW-0802">TPR repeat</keyword>
<sequence>MNSWIASLKNKISQASAKKSKNRIMDLVAYKAKIQEIRDSLLSEREQEAEVLTRDFLLSDMYQAEVWELLGVCLKGKNPEEAETCYLRALELEPHRADSYLGLGLTSIALNKFSQAVSYLEQAIELQPDNLDALIKLADLLFSLQRRKEAQTIYAKALNLKPDDAKLLCKQGVCLSDISQFGDSEIVFKKALDLEPRNEYMLYEFGMMYLESKNYTEAKNIFNKLMAINSKNPNGYFGLAGTQLAESLFLEAYETQQLGLKVCDIEMVDAHRQMMHICAHLYGKDEEIAYHLSIVDKLAPEATHLNDAVHYLRDHKFVEAITVLELFKLQNPENTIAEVNKALAFLLLGFYKEGWQAYEARTIDKQMKDSILHTSRLIPLPFWDGAPIPDKTLVVVIEQGVGDTIHFVRYLPLLKARVDKVILICNPNLERLFSSVPDITLASSIEEVINADYQILIMSLPMIFKTELATIPNAVPYLSAESALIKAWNERLKPWANQLKVGLVWAGGAVFKGDYNRSTKLSQFAPIFDVKNVAFFSLQLGPQSEQKIDVPQGAELIDFTEYITDFADTAAFVSQLDLVISVDTSVAHLAGALAVPVWVLLPFFPDHRWFLEREDNPWYPTARLFRQTRSRNWDEVFLKMATTLETVASADGELRCTALLAPSRDLMSEAEHYLAIGRVAYAEDDYENAKLAFERAIVLKPDLVNAWYNLGLANQLLDRAAIARICYKRALVLNPNDAGAYYNLACIAADYKNHQESIEYFDEAWRIDSTNPEVAYKFASLLWETFNIKKGLQVQSVGLEFAPYHRLGWVNYALLLAESGDSTAAQVALQRAFSYPAQEDDSLIAEEAELLFSMGELDCSLEAAKLAAKLNPDNLESQLTQGFVYLKQGKLQEGWRLLESRLKVAREDQKKYTADIWNGMDMPESILLVHGEQGLGDMIQCMRYIPLLKPKFKRIVIHIHKPLVTIAKMVEGAEDLEVSCDEIPKHDVRIPAMSIPLRFNTTLDTIPNKLPYLNITHDYLTKWEALTGDRNTKKRIGFAWTGNQVLASNQRRSIPVDLLPVLMGFNKVEWWSLQKDFQGSLPDSIKLIDKMHLTSNMADTAALIMQLDLVITVDTAVAHLAGALGKPVWILLAYNSDYRWLTNRHDSPWYPTALLFRQDQRYTWQPVIQQVLARLEHWVND</sequence>
<dbReference type="AlphaFoldDB" id="A0A8D5G0L4"/>
<dbReference type="Pfam" id="PF13431">
    <property type="entry name" value="TPR_17"/>
    <property type="match status" value="1"/>
</dbReference>
<accession>A0A8D5G0L4</accession>
<protein>
    <submittedName>
        <fullName evidence="4">Uncharacterized protein</fullName>
    </submittedName>
</protein>
<dbReference type="InterPro" id="IPR011990">
    <property type="entry name" value="TPR-like_helical_dom_sf"/>
</dbReference>
<feature type="repeat" description="TPR" evidence="3">
    <location>
        <begin position="97"/>
        <end position="130"/>
    </location>
</feature>
<organism evidence="4 5">
    <name type="scientific">Methyloradius palustris</name>
    <dbReference type="NCBI Taxonomy" id="2778876"/>
    <lineage>
        <taxon>Bacteria</taxon>
        <taxon>Pseudomonadati</taxon>
        <taxon>Pseudomonadota</taxon>
        <taxon>Betaproteobacteria</taxon>
        <taxon>Nitrosomonadales</taxon>
        <taxon>Methylophilaceae</taxon>
        <taxon>Methyloradius</taxon>
    </lineage>
</organism>
<dbReference type="InterPro" id="IPR051685">
    <property type="entry name" value="Ycf3/AcsC/BcsC/TPR_MFPF"/>
</dbReference>
<name>A0A8D5G0L4_9PROT</name>
<keyword evidence="5" id="KW-1185">Reference proteome</keyword>
<dbReference type="Pfam" id="PF14559">
    <property type="entry name" value="TPR_19"/>
    <property type="match status" value="1"/>
</dbReference>
<evidence type="ECO:0000313" key="5">
    <source>
        <dbReference type="Proteomes" id="UP000826722"/>
    </source>
</evidence>
<gene>
    <name evidence="4" type="ORF">ZMTM_20180</name>
</gene>
<feature type="repeat" description="TPR" evidence="3">
    <location>
        <begin position="199"/>
        <end position="232"/>
    </location>
</feature>
<dbReference type="SUPFAM" id="SSF48452">
    <property type="entry name" value="TPR-like"/>
    <property type="match status" value="3"/>
</dbReference>
<dbReference type="KEGG" id="mpau:ZMTM_20180"/>
<dbReference type="EMBL" id="AP024110">
    <property type="protein sequence ID" value="BCM25759.1"/>
    <property type="molecule type" value="Genomic_DNA"/>
</dbReference>
<evidence type="ECO:0000256" key="3">
    <source>
        <dbReference type="PROSITE-ProRule" id="PRU00339"/>
    </source>
</evidence>
<dbReference type="PROSITE" id="PS50293">
    <property type="entry name" value="TPR_REGION"/>
    <property type="match status" value="1"/>
</dbReference>
<dbReference type="InterPro" id="IPR002201">
    <property type="entry name" value="Glyco_trans_9"/>
</dbReference>
<dbReference type="Proteomes" id="UP000826722">
    <property type="component" value="Chromosome"/>
</dbReference>
<dbReference type="PANTHER" id="PTHR44943:SF4">
    <property type="entry name" value="TPR REPEAT-CONTAINING PROTEIN MJ0798"/>
    <property type="match status" value="1"/>
</dbReference>
<evidence type="ECO:0000256" key="2">
    <source>
        <dbReference type="ARBA" id="ARBA00022803"/>
    </source>
</evidence>
<feature type="repeat" description="TPR" evidence="3">
    <location>
        <begin position="131"/>
        <end position="164"/>
    </location>
</feature>
<evidence type="ECO:0000256" key="1">
    <source>
        <dbReference type="ARBA" id="ARBA00022737"/>
    </source>
</evidence>
<dbReference type="Gene3D" id="3.40.50.2000">
    <property type="entry name" value="Glycogen Phosphorylase B"/>
    <property type="match status" value="2"/>
</dbReference>
<dbReference type="InterPro" id="IPR019734">
    <property type="entry name" value="TPR_rpt"/>
</dbReference>
<dbReference type="SUPFAM" id="SSF53756">
    <property type="entry name" value="UDP-Glycosyltransferase/glycogen phosphorylase"/>
    <property type="match status" value="2"/>
</dbReference>
<dbReference type="PANTHER" id="PTHR44943">
    <property type="entry name" value="CELLULOSE SYNTHASE OPERON PROTEIN C"/>
    <property type="match status" value="1"/>
</dbReference>
<feature type="repeat" description="TPR" evidence="3">
    <location>
        <begin position="670"/>
        <end position="703"/>
    </location>
</feature>
<evidence type="ECO:0000313" key="4">
    <source>
        <dbReference type="EMBL" id="BCM25759.1"/>
    </source>
</evidence>
<feature type="repeat" description="TPR" evidence="3">
    <location>
        <begin position="704"/>
        <end position="737"/>
    </location>
</feature>
<dbReference type="Pfam" id="PF13181">
    <property type="entry name" value="TPR_8"/>
    <property type="match status" value="2"/>
</dbReference>
<proteinExistence type="predicted"/>
<dbReference type="PROSITE" id="PS50005">
    <property type="entry name" value="TPR"/>
    <property type="match status" value="7"/>
</dbReference>